<dbReference type="InterPro" id="IPR004000">
    <property type="entry name" value="Actin"/>
</dbReference>
<dbReference type="Gene3D" id="3.30.420.40">
    <property type="match status" value="2"/>
</dbReference>
<dbReference type="PANTHER" id="PTHR11937">
    <property type="entry name" value="ACTIN"/>
    <property type="match status" value="1"/>
</dbReference>
<comment type="similarity">
    <text evidence="1">Belongs to the actin family.</text>
</comment>
<dbReference type="Proteomes" id="UP001430356">
    <property type="component" value="Unassembled WGS sequence"/>
</dbReference>
<comment type="caution">
    <text evidence="2">The sequence shown here is derived from an EMBL/GenBank/DDBJ whole genome shotgun (WGS) entry which is preliminary data.</text>
</comment>
<protein>
    <submittedName>
        <fullName evidence="2">Actin-like protein</fullName>
    </submittedName>
</protein>
<keyword evidence="3" id="KW-1185">Reference proteome</keyword>
<dbReference type="AlphaFoldDB" id="A0AAW0F230"/>
<sequence length="323" mass="35367">MDATYIVDCGHHTLKYAGVSKRNRRAVEVLVKERRSEVNAYVADGERFRECVPQLLSDELRTDEDLTLLLLLDTYHSQKSKASLLYSCFEQFGCKRVCLHYTACAGLYAAGETSGVVVDVGYAGVQITSVYKGAVQTAMSARLSSVGTRSLDSELQRLVRGDMPEDVLHLVKTHCCSLTERDAPVAELTLPDGSVFPHEDLRQSELHRATSALLYSTTSSAPDTLRAVYQKHSIRFPDAAAWLPLGGGSLIHGAEEVLAAGMSHPLCRHAPRQLHVREVTHAPVSGGTILSQLNVFKSMCVGASDYEEYGPDGCVRMQVVDVR</sequence>
<dbReference type="InterPro" id="IPR043129">
    <property type="entry name" value="ATPase_NBD"/>
</dbReference>
<dbReference type="EMBL" id="JAECZO010000004">
    <property type="protein sequence ID" value="KAK7200220.1"/>
    <property type="molecule type" value="Genomic_DNA"/>
</dbReference>
<dbReference type="SUPFAM" id="SSF53067">
    <property type="entry name" value="Actin-like ATPase domain"/>
    <property type="match status" value="1"/>
</dbReference>
<reference evidence="2 3" key="1">
    <citation type="journal article" date="2021" name="MBio">
        <title>A New Model Trypanosomatid, Novymonas esmeraldas: Genomic Perception of Its 'Candidatus Pandoraea novymonadis' Endosymbiont.</title>
        <authorList>
            <person name="Zakharova A."/>
            <person name="Saura A."/>
            <person name="Butenko A."/>
            <person name="Podesvova L."/>
            <person name="Warmusova S."/>
            <person name="Kostygov A.Y."/>
            <person name="Nenarokova A."/>
            <person name="Lukes J."/>
            <person name="Opperdoes F.R."/>
            <person name="Yurchenko V."/>
        </authorList>
    </citation>
    <scope>NUCLEOTIDE SEQUENCE [LARGE SCALE GENOMIC DNA]</scope>
    <source>
        <strain evidence="2 3">E262AT.01</strain>
    </source>
</reference>
<evidence type="ECO:0000313" key="3">
    <source>
        <dbReference type="Proteomes" id="UP001430356"/>
    </source>
</evidence>
<name>A0AAW0F230_9TRYP</name>
<gene>
    <name evidence="2" type="ORF">NESM_000073500</name>
</gene>
<organism evidence="2 3">
    <name type="scientific">Novymonas esmeraldas</name>
    <dbReference type="NCBI Taxonomy" id="1808958"/>
    <lineage>
        <taxon>Eukaryota</taxon>
        <taxon>Discoba</taxon>
        <taxon>Euglenozoa</taxon>
        <taxon>Kinetoplastea</taxon>
        <taxon>Metakinetoplastina</taxon>
        <taxon>Trypanosomatida</taxon>
        <taxon>Trypanosomatidae</taxon>
        <taxon>Novymonas</taxon>
    </lineage>
</organism>
<dbReference type="SMART" id="SM00268">
    <property type="entry name" value="ACTIN"/>
    <property type="match status" value="1"/>
</dbReference>
<dbReference type="Pfam" id="PF00022">
    <property type="entry name" value="Actin"/>
    <property type="match status" value="1"/>
</dbReference>
<evidence type="ECO:0000256" key="1">
    <source>
        <dbReference type="RuleBase" id="RU000487"/>
    </source>
</evidence>
<evidence type="ECO:0000313" key="2">
    <source>
        <dbReference type="EMBL" id="KAK7200220.1"/>
    </source>
</evidence>
<proteinExistence type="inferred from homology"/>
<accession>A0AAW0F230</accession>
<dbReference type="Gene3D" id="3.90.640.10">
    <property type="entry name" value="Actin, Chain A, domain 4"/>
    <property type="match status" value="1"/>
</dbReference>